<feature type="compositionally biased region" description="Basic and acidic residues" evidence="1">
    <location>
        <begin position="346"/>
        <end position="356"/>
    </location>
</feature>
<proteinExistence type="predicted"/>
<dbReference type="EMBL" id="HBFR01003375">
    <property type="protein sequence ID" value="CAD8875159.1"/>
    <property type="molecule type" value="Transcribed_RNA"/>
</dbReference>
<reference evidence="2" key="1">
    <citation type="submission" date="2021-01" db="EMBL/GenBank/DDBJ databases">
        <authorList>
            <person name="Corre E."/>
            <person name="Pelletier E."/>
            <person name="Niang G."/>
            <person name="Scheremetjew M."/>
            <person name="Finn R."/>
            <person name="Kale V."/>
            <person name="Holt S."/>
            <person name="Cochrane G."/>
            <person name="Meng A."/>
            <person name="Brown T."/>
            <person name="Cohen L."/>
        </authorList>
    </citation>
    <scope>NUCLEOTIDE SEQUENCE</scope>
    <source>
        <strain evidence="2">308</strain>
    </source>
</reference>
<evidence type="ECO:0000256" key="1">
    <source>
        <dbReference type="SAM" id="MobiDB-lite"/>
    </source>
</evidence>
<sequence>MDTDLRSAMLSQDALAQLSPRDPLRYASSSLAGHATLTYSWVENEIRRDLVGYVRDRDGVDRLGENDGMEMEKAFEDIELVGGGKASSHFNLKDLKLLPEGEVALGHGPRLSPHREHTSPRGRSANNSKPKPRGVRNFRAQSEGAAKKMHYSDDVPHDDHEHADDEEEDAAAHRRMDAVNPLEEGLLRETPILDMGPISRSTSAKGTGPRNVHYLVATFSVTSDWAVRYPRADAKLSREASQILQSGSYADFAQQCGTGYVQGVRRRGEITALLRFEAWDVVVAAEYGRRLRNDVAGVLADLEKKMRGDIEEESEESKESEDLSRRGKKKETDSENSRLSPRLSKKKEEASEDPRLSPRGGKGNEMASEDRRPSPRAARAFFGNSPFSSDAHILSSTLRIDVHAQGLPMQGASFSSDGAMRALHVRSLLEFRDAMEAAYRASVVEGAGNGVPVALEVVPWTSLFAYRSAALADVWFENPHLPAFDAQKYVHNFQPLASAHQSNALDRSNTLGRAIPSPGQKSTPESVSINSGIVFGVFGGTKTESIAPQELVVVSRSARLLHMDLNMDHAAAVGDILDLKRHRLETMYACRFELQQLSGELAARDIEHHEHGALLMQRHPAGHDFLKLAPGVINFVHTCVPGRGKPCIMVDDFRAMTVGRLLDIMGGTNTERGEEGEPQMLPVYVADDDQVKYAQDQFDTYRTGYSFPCLRALEKPFLSFKGGAFMAYPWNVLPECRDYQCLMPDAELVPQLGEGPRCVPRQFTTLKEKLNTNYGTLVVSVPQDIDLLLDMYCMPQLREAV</sequence>
<name>A0A7S1B4V0_9STRA</name>
<feature type="compositionally biased region" description="Basic and acidic residues" evidence="1">
    <location>
        <begin position="150"/>
        <end position="163"/>
    </location>
</feature>
<accession>A0A7S1B4V0</accession>
<feature type="region of interest" description="Disordered" evidence="1">
    <location>
        <begin position="104"/>
        <end position="173"/>
    </location>
</feature>
<protein>
    <submittedName>
        <fullName evidence="2">Uncharacterized protein</fullName>
    </submittedName>
</protein>
<feature type="region of interest" description="Disordered" evidence="1">
    <location>
        <begin position="307"/>
        <end position="381"/>
    </location>
</feature>
<dbReference type="AlphaFoldDB" id="A0A7S1B4V0"/>
<organism evidence="2">
    <name type="scientific">Corethron hystrix</name>
    <dbReference type="NCBI Taxonomy" id="216773"/>
    <lineage>
        <taxon>Eukaryota</taxon>
        <taxon>Sar</taxon>
        <taxon>Stramenopiles</taxon>
        <taxon>Ochrophyta</taxon>
        <taxon>Bacillariophyta</taxon>
        <taxon>Coscinodiscophyceae</taxon>
        <taxon>Corethrophycidae</taxon>
        <taxon>Corethrales</taxon>
        <taxon>Corethraceae</taxon>
        <taxon>Corethron</taxon>
    </lineage>
</organism>
<feature type="compositionally biased region" description="Basic and acidic residues" evidence="1">
    <location>
        <begin position="320"/>
        <end position="336"/>
    </location>
</feature>
<evidence type="ECO:0000313" key="2">
    <source>
        <dbReference type="EMBL" id="CAD8875159.1"/>
    </source>
</evidence>
<feature type="compositionally biased region" description="Acidic residues" evidence="1">
    <location>
        <begin position="310"/>
        <end position="319"/>
    </location>
</feature>
<gene>
    <name evidence="2" type="ORF">CHYS00102_LOCUS2334</name>
</gene>